<protein>
    <recommendedName>
        <fullName evidence="5">L-ornithine N(5)-oxygenase</fullName>
    </recommendedName>
</protein>
<dbReference type="SUPFAM" id="SSF51905">
    <property type="entry name" value="FAD/NAD(P)-binding domain"/>
    <property type="match status" value="3"/>
</dbReference>
<evidence type="ECO:0000313" key="4">
    <source>
        <dbReference type="Proteomes" id="UP000019478"/>
    </source>
</evidence>
<accession>W9YJ49</accession>
<dbReference type="EMBL" id="AMGY01000001">
    <property type="protein sequence ID" value="EXJ92558.1"/>
    <property type="molecule type" value="Genomic_DNA"/>
</dbReference>
<reference evidence="3 4" key="1">
    <citation type="submission" date="2013-03" db="EMBL/GenBank/DDBJ databases">
        <title>The Genome Sequence of Capronia epimyces CBS 606.96.</title>
        <authorList>
            <consortium name="The Broad Institute Genomics Platform"/>
            <person name="Cuomo C."/>
            <person name="de Hoog S."/>
            <person name="Gorbushina A."/>
            <person name="Walker B."/>
            <person name="Young S.K."/>
            <person name="Zeng Q."/>
            <person name="Gargeya S."/>
            <person name="Fitzgerald M."/>
            <person name="Haas B."/>
            <person name="Abouelleil A."/>
            <person name="Allen A.W."/>
            <person name="Alvarado L."/>
            <person name="Arachchi H.M."/>
            <person name="Berlin A.M."/>
            <person name="Chapman S.B."/>
            <person name="Gainer-Dewar J."/>
            <person name="Goldberg J."/>
            <person name="Griggs A."/>
            <person name="Gujja S."/>
            <person name="Hansen M."/>
            <person name="Howarth C."/>
            <person name="Imamovic A."/>
            <person name="Ireland A."/>
            <person name="Larimer J."/>
            <person name="McCowan C."/>
            <person name="Murphy C."/>
            <person name="Pearson M."/>
            <person name="Poon T.W."/>
            <person name="Priest M."/>
            <person name="Roberts A."/>
            <person name="Saif S."/>
            <person name="Shea T."/>
            <person name="Sisk P."/>
            <person name="Sykes S."/>
            <person name="Wortman J."/>
            <person name="Nusbaum C."/>
            <person name="Birren B."/>
        </authorList>
    </citation>
    <scope>NUCLEOTIDE SEQUENCE [LARGE SCALE GENOMIC DNA]</scope>
    <source>
        <strain evidence="3 4">CBS 606.96</strain>
    </source>
</reference>
<evidence type="ECO:0000313" key="3">
    <source>
        <dbReference type="EMBL" id="EXJ92558.1"/>
    </source>
</evidence>
<comment type="similarity">
    <text evidence="2">Belongs to the FAD-binding monooxygenase family.</text>
</comment>
<dbReference type="InterPro" id="IPR036188">
    <property type="entry name" value="FAD/NAD-bd_sf"/>
</dbReference>
<gene>
    <name evidence="3" type="ORF">A1O3_01110</name>
</gene>
<dbReference type="PANTHER" id="PTHR42877">
    <property type="entry name" value="L-ORNITHINE N(5)-MONOOXYGENASE-RELATED"/>
    <property type="match status" value="1"/>
</dbReference>
<dbReference type="eggNOG" id="KOG1399">
    <property type="taxonomic scope" value="Eukaryota"/>
</dbReference>
<comment type="cofactor">
    <cofactor evidence="1">
        <name>FAD</name>
        <dbReference type="ChEBI" id="CHEBI:57692"/>
    </cofactor>
</comment>
<proteinExistence type="inferred from homology"/>
<sequence length="607" mass="68336">MARAIQRLAQIQNGLSTPVVVAEQVPSQQDAEKLWKPRQRPFNSSPPVKAIIVGAGIAGVAASILIPRKVANLSYTVYDRQDAVGGTWAQNRYPGVRCDIPSHTYQLTFAPNTRWSEYYSPGWEIREYYEGLVKEYGVDKHLHLKHEVLSAIWSDDLHQWEVKIKNLVSGEVFTDTAHFFISASGRLNVPKFPNIPGLETDYKGTLVHTSQWTDDLTRAVEGKRLAVIGNGASGQQFLVNIFNKPAHIDHYVRSRQWIVPSIGLNLIPATADLLGAYIFTEEEKEKFEKDPKAYLEYRRALEKNFHGRFEGSVSGSEENDKIRQKYTEALWARVGGDKAWFDRLLPDFAPGCKRPTPSAGYVEAIRSPKVDYVDTERITHATADGLVTEDGKERKADIVVAATGFKNGFLPLFPTVGKNGLDLSRYWAADGPIGYPKTYFGVMAPNVPNYFAVVQANTNGAGGSFPLQAEISATYISKVIRKVQSQGYRAIYPSQEATDDFNEIVGAYFDDKVIGDDCDGWWKSGPGKSRPLVPWPGTGHHRFDISRDPRWEDFVFERSEEAQRNRFEYFGNGWTEREKNGDEVTLTRYLKEVGKIDLATLHENWND</sequence>
<organism evidence="3 4">
    <name type="scientific">Capronia epimyces CBS 606.96</name>
    <dbReference type="NCBI Taxonomy" id="1182542"/>
    <lineage>
        <taxon>Eukaryota</taxon>
        <taxon>Fungi</taxon>
        <taxon>Dikarya</taxon>
        <taxon>Ascomycota</taxon>
        <taxon>Pezizomycotina</taxon>
        <taxon>Eurotiomycetes</taxon>
        <taxon>Chaetothyriomycetidae</taxon>
        <taxon>Chaetothyriales</taxon>
        <taxon>Herpotrichiellaceae</taxon>
        <taxon>Capronia</taxon>
    </lineage>
</organism>
<comment type="caution">
    <text evidence="3">The sequence shown here is derived from an EMBL/GenBank/DDBJ whole genome shotgun (WGS) entry which is preliminary data.</text>
</comment>
<evidence type="ECO:0000256" key="2">
    <source>
        <dbReference type="ARBA" id="ARBA00010139"/>
    </source>
</evidence>
<keyword evidence="4" id="KW-1185">Reference proteome</keyword>
<dbReference type="GeneID" id="19165248"/>
<dbReference type="Gene3D" id="3.50.50.60">
    <property type="entry name" value="FAD/NAD(P)-binding domain"/>
    <property type="match status" value="2"/>
</dbReference>
<dbReference type="HOGENOM" id="CLU_006937_6_1_1"/>
<evidence type="ECO:0000256" key="1">
    <source>
        <dbReference type="ARBA" id="ARBA00001974"/>
    </source>
</evidence>
<dbReference type="Pfam" id="PF13450">
    <property type="entry name" value="NAD_binding_8"/>
    <property type="match status" value="1"/>
</dbReference>
<dbReference type="AlphaFoldDB" id="W9YJ49"/>
<evidence type="ECO:0008006" key="5">
    <source>
        <dbReference type="Google" id="ProtNLM"/>
    </source>
</evidence>
<dbReference type="InterPro" id="IPR051209">
    <property type="entry name" value="FAD-bind_Monooxygenase_sf"/>
</dbReference>
<dbReference type="Proteomes" id="UP000019478">
    <property type="component" value="Unassembled WGS sequence"/>
</dbReference>
<dbReference type="OrthoDB" id="74360at2759"/>
<dbReference type="RefSeq" id="XP_007729448.1">
    <property type="nucleotide sequence ID" value="XM_007731258.1"/>
</dbReference>
<dbReference type="PANTHER" id="PTHR42877:SF6">
    <property type="entry name" value="MONOOXYGENASE, PUTATIVE (AFU_ORTHOLOGUE AFUA_3G15050)-RELATED"/>
    <property type="match status" value="1"/>
</dbReference>
<name>W9YJ49_9EURO</name>